<dbReference type="InterPro" id="IPR013783">
    <property type="entry name" value="Ig-like_fold"/>
</dbReference>
<dbReference type="InterPro" id="IPR006102">
    <property type="entry name" value="Ig-like_GH2"/>
</dbReference>
<accession>A0ABW6BAH7</accession>
<evidence type="ECO:0000256" key="6">
    <source>
        <dbReference type="ARBA" id="ARBA00022801"/>
    </source>
</evidence>
<reference evidence="13" key="1">
    <citation type="journal article" date="2019" name="Int. J. Syst. Evol. Microbiol.">
        <title>The Global Catalogue of Microorganisms (GCM) 10K type strain sequencing project: providing services to taxonomists for standard genome sequencing and annotation.</title>
        <authorList>
            <consortium name="The Broad Institute Genomics Platform"/>
            <consortium name="The Broad Institute Genome Sequencing Center for Infectious Disease"/>
            <person name="Wu L."/>
            <person name="Ma J."/>
        </authorList>
    </citation>
    <scope>NUCLEOTIDE SEQUENCE [LARGE SCALE GENOMIC DNA]</scope>
    <source>
        <strain evidence="13">KCTC 22814</strain>
    </source>
</reference>
<dbReference type="SUPFAM" id="SSF49785">
    <property type="entry name" value="Galactose-binding domain-like"/>
    <property type="match status" value="1"/>
</dbReference>
<evidence type="ECO:0000259" key="10">
    <source>
        <dbReference type="Pfam" id="PF02836"/>
    </source>
</evidence>
<dbReference type="InterPro" id="IPR014718">
    <property type="entry name" value="GH-type_carb-bd"/>
</dbReference>
<keyword evidence="7" id="KW-0106">Calcium</keyword>
<evidence type="ECO:0000256" key="2">
    <source>
        <dbReference type="ARBA" id="ARBA00001913"/>
    </source>
</evidence>
<proteinExistence type="inferred from homology"/>
<comment type="subunit">
    <text evidence="4">Monomer.</text>
</comment>
<comment type="similarity">
    <text evidence="3">Belongs to the glycosyl hydrolase 2 family.</text>
</comment>
<dbReference type="InterPro" id="IPR011013">
    <property type="entry name" value="Gal_mutarotase_sf_dom"/>
</dbReference>
<dbReference type="Pfam" id="PF02836">
    <property type="entry name" value="Glyco_hydro_2_C"/>
    <property type="match status" value="1"/>
</dbReference>
<evidence type="ECO:0000256" key="3">
    <source>
        <dbReference type="ARBA" id="ARBA00007401"/>
    </source>
</evidence>
<dbReference type="Pfam" id="PF02837">
    <property type="entry name" value="Glyco_hydro_2_N"/>
    <property type="match status" value="1"/>
</dbReference>
<feature type="domain" description="Glycoside hydrolase family 2 immunoglobulin-like beta-sandwich" evidence="9">
    <location>
        <begin position="188"/>
        <end position="289"/>
    </location>
</feature>
<feature type="domain" description="Glycoside hydrolase family 2 catalytic" evidence="10">
    <location>
        <begin position="291"/>
        <end position="418"/>
    </location>
</feature>
<evidence type="ECO:0000313" key="13">
    <source>
        <dbReference type="Proteomes" id="UP001597525"/>
    </source>
</evidence>
<dbReference type="InterPro" id="IPR036156">
    <property type="entry name" value="Beta-gal/glucu_dom_sf"/>
</dbReference>
<evidence type="ECO:0000259" key="9">
    <source>
        <dbReference type="Pfam" id="PF00703"/>
    </source>
</evidence>
<evidence type="ECO:0000259" key="11">
    <source>
        <dbReference type="Pfam" id="PF02837"/>
    </source>
</evidence>
<dbReference type="RefSeq" id="WP_320184339.1">
    <property type="nucleotide sequence ID" value="NZ_CP138332.1"/>
</dbReference>
<dbReference type="Pfam" id="PF00703">
    <property type="entry name" value="Glyco_hydro_2"/>
    <property type="match status" value="1"/>
</dbReference>
<evidence type="ECO:0000256" key="4">
    <source>
        <dbReference type="ARBA" id="ARBA00011245"/>
    </source>
</evidence>
<evidence type="ECO:0000256" key="8">
    <source>
        <dbReference type="ARBA" id="ARBA00023295"/>
    </source>
</evidence>
<keyword evidence="13" id="KW-1185">Reference proteome</keyword>
<comment type="cofactor">
    <cofactor evidence="2">
        <name>Ca(2+)</name>
        <dbReference type="ChEBI" id="CHEBI:29108"/>
    </cofactor>
</comment>
<evidence type="ECO:0000256" key="7">
    <source>
        <dbReference type="ARBA" id="ARBA00022837"/>
    </source>
</evidence>
<comment type="caution">
    <text evidence="12">The sequence shown here is derived from an EMBL/GenBank/DDBJ whole genome shotgun (WGS) entry which is preliminary data.</text>
</comment>
<dbReference type="EMBL" id="JBHUPB010000003">
    <property type="protein sequence ID" value="MFD2966555.1"/>
    <property type="molecule type" value="Genomic_DNA"/>
</dbReference>
<protein>
    <recommendedName>
        <fullName evidence="5">beta-galactosidase</fullName>
        <ecNumber evidence="5">3.2.1.23</ecNumber>
    </recommendedName>
</protein>
<dbReference type="Gene3D" id="2.70.98.10">
    <property type="match status" value="1"/>
</dbReference>
<dbReference type="PANTHER" id="PTHR46323:SF2">
    <property type="entry name" value="BETA-GALACTOSIDASE"/>
    <property type="match status" value="1"/>
</dbReference>
<dbReference type="InterPro" id="IPR017853">
    <property type="entry name" value="GH"/>
</dbReference>
<feature type="domain" description="Glycosyl hydrolases family 2 sugar binding" evidence="11">
    <location>
        <begin position="55"/>
        <end position="186"/>
    </location>
</feature>
<organism evidence="12 13">
    <name type="scientific">Sphingobacterium bambusae</name>
    <dbReference type="NCBI Taxonomy" id="662858"/>
    <lineage>
        <taxon>Bacteria</taxon>
        <taxon>Pseudomonadati</taxon>
        <taxon>Bacteroidota</taxon>
        <taxon>Sphingobacteriia</taxon>
        <taxon>Sphingobacteriales</taxon>
        <taxon>Sphingobacteriaceae</taxon>
        <taxon>Sphingobacterium</taxon>
    </lineage>
</organism>
<dbReference type="PANTHER" id="PTHR46323">
    <property type="entry name" value="BETA-GALACTOSIDASE"/>
    <property type="match status" value="1"/>
</dbReference>
<dbReference type="InterPro" id="IPR050347">
    <property type="entry name" value="Bact_Beta-galactosidase"/>
</dbReference>
<dbReference type="GO" id="GO:0016787">
    <property type="term" value="F:hydrolase activity"/>
    <property type="evidence" value="ECO:0007669"/>
    <property type="project" value="UniProtKB-KW"/>
</dbReference>
<dbReference type="PRINTS" id="PR00132">
    <property type="entry name" value="GLHYDRLASE2"/>
</dbReference>
<keyword evidence="8" id="KW-0326">Glycosidase</keyword>
<evidence type="ECO:0000256" key="5">
    <source>
        <dbReference type="ARBA" id="ARBA00012756"/>
    </source>
</evidence>
<dbReference type="SUPFAM" id="SSF74650">
    <property type="entry name" value="Galactose mutarotase-like"/>
    <property type="match status" value="1"/>
</dbReference>
<evidence type="ECO:0000256" key="1">
    <source>
        <dbReference type="ARBA" id="ARBA00001412"/>
    </source>
</evidence>
<dbReference type="InterPro" id="IPR006101">
    <property type="entry name" value="Glyco_hydro_2"/>
</dbReference>
<dbReference type="SUPFAM" id="SSF51445">
    <property type="entry name" value="(Trans)glycosidases"/>
    <property type="match status" value="1"/>
</dbReference>
<dbReference type="EC" id="3.2.1.23" evidence="5"/>
<dbReference type="InterPro" id="IPR006103">
    <property type="entry name" value="Glyco_hydro_2_cat"/>
</dbReference>
<gene>
    <name evidence="12" type="ORF">ACFS7Y_04110</name>
</gene>
<evidence type="ECO:0000313" key="12">
    <source>
        <dbReference type="EMBL" id="MFD2966555.1"/>
    </source>
</evidence>
<dbReference type="InterPro" id="IPR008979">
    <property type="entry name" value="Galactose-bd-like_sf"/>
</dbReference>
<dbReference type="Proteomes" id="UP001597525">
    <property type="component" value="Unassembled WGS sequence"/>
</dbReference>
<name>A0ABW6BAH7_9SPHI</name>
<dbReference type="Gene3D" id="3.20.20.80">
    <property type="entry name" value="Glycosidases"/>
    <property type="match status" value="1"/>
</dbReference>
<dbReference type="SUPFAM" id="SSF49303">
    <property type="entry name" value="beta-Galactosidase/glucuronidase domain"/>
    <property type="match status" value="1"/>
</dbReference>
<keyword evidence="6 12" id="KW-0378">Hydrolase</keyword>
<dbReference type="Gene3D" id="2.60.120.260">
    <property type="entry name" value="Galactose-binding domain-like"/>
    <property type="match status" value="1"/>
</dbReference>
<dbReference type="Gene3D" id="2.60.40.10">
    <property type="entry name" value="Immunoglobulins"/>
    <property type="match status" value="1"/>
</dbReference>
<sequence length="929" mass="105457">MMRIQFYLLILLLLSTGSYLRGQQTEKMMLSGSSREDAKVWQFYCTAGRQSGQWTTIHVPSCWEQEGFGAYNYGHDKDMASERGLYKTSFKLPAHWKDKRIYIVFDGSMTDTKVEVNGKQAGEIHQGAFYRFKREITDLVSFKKENQLDVEVSKMSANASVNSAEREADFWVFGGIFRPVYLEAVPHTHMAYSGIDAKADGKINLEVVLDKELAQASLQVDIFDSQTGEKKKSFTSTAAASASKRLLANASVSDISPWSSENPHLYRAVITLLERGKPVQQTMERFGFRTVEVRERDGLYINGVKMRFKGVNRHCFWPTTGRTISREQSLQDIMLIKEMNMNAVRMSHYPPDKHFLELCDSLGLYVINELCAWQSPPYDTEVGTTLLTEMLTRDINHPSVVLWANGNEGGFNLDLDPLFGTLDIQQRTVIHPFGLFGGINTVHYISYNSGIKNMFNGRDIFMPTELIHGLYDGGHGAGLDDFWNLMRSNPLSAGMFLWDFADQGIVRTDKDGFVDTDKDHGADGIVGPFREKEGSFFTIKEIWSPIHMEKKYITARWDGSLQLENRYDFTNTAQCRFSYSMKKFNAVDREGETYQDTILSPTIEPGAKGMLGLQLPANWRDFDVLYLKAEDPNGEELFTWSYEINTPARFAERATVARDKAGAKLVMTETDSLFRLRHGETTVAIHKTTGLLQGIVTAKGEIPLSNGPVLISDEQLTCTGLTSTVSDSLIRIDVRYAYPRGGEAYRFSWTMKSNGILQLDYDYRPRDRMEMAGISFSFPEQGVQGATLLANGPYRVYNNRMKGGRLGIWEKTYNDAITGEDWDYPEFKGYYSLFYGMRLHTAVPFSVYSSAEDITLQLFTPSIQKQYDRQRNYTFPKYPKGDISFMDAIPAVGTKFSGPQEMGPQSQPHTFKTFSATPNMINRLYFDFQ</sequence>
<dbReference type="InterPro" id="IPR006104">
    <property type="entry name" value="Glyco_hydro_2_N"/>
</dbReference>
<comment type="catalytic activity">
    <reaction evidence="1">
        <text>Hydrolysis of terminal non-reducing beta-D-galactose residues in beta-D-galactosides.</text>
        <dbReference type="EC" id="3.2.1.23"/>
    </reaction>
</comment>